<evidence type="ECO:0000256" key="1">
    <source>
        <dbReference type="SAM" id="SignalP"/>
    </source>
</evidence>
<protein>
    <recommendedName>
        <fullName evidence="4">DUF4136 domain-containing protein</fullName>
    </recommendedName>
</protein>
<gene>
    <name evidence="2" type="ORF">E4Z66_14400</name>
</gene>
<sequence>MFRFALVSIFALALAACSPSGRDLDEPAVPLGDFKLGHNVVVAPKAVRGPLSRKASEKELTSSLTEAIAARFDRYEGEKLYHFGVSVEGYVLAAPGVPLVYSPKSIMIINVTVWDDAANRKLNEKPEQITVFESLSGETIISSGLTQSRQQQLENLSINAAKQIELFLQTKMKEEGWFGAEIEETIIEETTR</sequence>
<evidence type="ECO:0000313" key="2">
    <source>
        <dbReference type="EMBL" id="THH35020.1"/>
    </source>
</evidence>
<evidence type="ECO:0008006" key="4">
    <source>
        <dbReference type="Google" id="ProtNLM"/>
    </source>
</evidence>
<feature type="signal peptide" evidence="1">
    <location>
        <begin position="1"/>
        <end position="15"/>
    </location>
</feature>
<dbReference type="OrthoDB" id="7834608at2"/>
<keyword evidence="3" id="KW-1185">Reference proteome</keyword>
<evidence type="ECO:0000313" key="3">
    <source>
        <dbReference type="Proteomes" id="UP000306602"/>
    </source>
</evidence>
<dbReference type="RefSeq" id="WP_136463753.1">
    <property type="nucleotide sequence ID" value="NZ_SRKY01000004.1"/>
</dbReference>
<feature type="chain" id="PRO_5020602673" description="DUF4136 domain-containing protein" evidence="1">
    <location>
        <begin position="16"/>
        <end position="192"/>
    </location>
</feature>
<comment type="caution">
    <text evidence="2">The sequence shown here is derived from an EMBL/GenBank/DDBJ whole genome shotgun (WGS) entry which is preliminary data.</text>
</comment>
<organism evidence="2 3">
    <name type="scientific">Aliishimia ponticola</name>
    <dbReference type="NCBI Taxonomy" id="2499833"/>
    <lineage>
        <taxon>Bacteria</taxon>
        <taxon>Pseudomonadati</taxon>
        <taxon>Pseudomonadota</taxon>
        <taxon>Alphaproteobacteria</taxon>
        <taxon>Rhodobacterales</taxon>
        <taxon>Paracoccaceae</taxon>
        <taxon>Aliishimia</taxon>
    </lineage>
</organism>
<dbReference type="EMBL" id="SRKY01000004">
    <property type="protein sequence ID" value="THH35020.1"/>
    <property type="molecule type" value="Genomic_DNA"/>
</dbReference>
<keyword evidence="1" id="KW-0732">Signal</keyword>
<reference evidence="2 3" key="1">
    <citation type="submission" date="2019-04" db="EMBL/GenBank/DDBJ databases">
        <title>Shimia ponticola sp. nov., isolated from seawater.</title>
        <authorList>
            <person name="Kim Y.-O."/>
            <person name="Yoon J.-H."/>
        </authorList>
    </citation>
    <scope>NUCLEOTIDE SEQUENCE [LARGE SCALE GENOMIC DNA]</scope>
    <source>
        <strain evidence="2 3">MYP11</strain>
    </source>
</reference>
<dbReference type="AlphaFoldDB" id="A0A4S4NG32"/>
<proteinExistence type="predicted"/>
<dbReference type="Proteomes" id="UP000306602">
    <property type="component" value="Unassembled WGS sequence"/>
</dbReference>
<name>A0A4S4NG32_9RHOB</name>
<accession>A0A4S4NG32</accession>
<dbReference type="PROSITE" id="PS51257">
    <property type="entry name" value="PROKAR_LIPOPROTEIN"/>
    <property type="match status" value="1"/>
</dbReference>